<sequence length="588" mass="65114">MASTIPPSSQTASLVHRLAGPSINKAGLAKDQSEINRIIAEVSKGSQFYENEKKKDRELTARIEKILKERDAVIQGADLEKIEKKVDHLIAELEAERDLSQVIVHVDMDAFFANVELLHNPELKGKAFGVGKGVLTTASYEARKFGVRSGMAGFVAKKLCPELIFVKINFSRYSEMSKKVMDVFRQYDPNMAPAGCDEGYLNITQHCQDNGLTPDECVEQMREVVFKKTSLTVSAGIAPNKMLAKICSDKNKPNGQFHLPFSSPSVREFMRDLPIRKIPGIGRVSERLLDSIGIKTCGNIYDHRAILFLLDKQFGLHFMLRTYLGIASNVVIPHQREERKSIGAERTFSPIENTDAIVAKLEEVAEELESDMADRGWAGRTVTLKYKLHTYQVFTRARSIGKWITKKEDLLAIGKELLQPELPLKIRLIGLRVTKLRDLRDTSSGIKREDERMSAEAMVDADEEMLEGAEDNTAEHQSRPLNQDSSDSASRYKPQSTTGQAPPSTSSRPHTSTSSRPPTSTSTSSRPPNSASKPHSQAADERAQCPVCNKTLMSVSATDNQGLNAHIDFCLSRSAIVEAQGQASIGSQ</sequence>
<dbReference type="Proteomes" id="UP000305067">
    <property type="component" value="Unassembled WGS sequence"/>
</dbReference>
<dbReference type="Gene3D" id="3.30.70.270">
    <property type="match status" value="1"/>
</dbReference>
<evidence type="ECO:0000256" key="10">
    <source>
        <dbReference type="ARBA" id="ARBA00022932"/>
    </source>
</evidence>
<evidence type="ECO:0000256" key="12">
    <source>
        <dbReference type="ARBA" id="ARBA00049244"/>
    </source>
</evidence>
<dbReference type="Gene3D" id="3.30.160.60">
    <property type="entry name" value="Classic Zinc Finger"/>
    <property type="match status" value="1"/>
</dbReference>
<feature type="compositionally biased region" description="Low complexity" evidence="14">
    <location>
        <begin position="502"/>
        <end position="528"/>
    </location>
</feature>
<keyword evidence="5" id="KW-0548">Nucleotidyltransferase</keyword>
<dbReference type="GO" id="GO:0003684">
    <property type="term" value="F:damaged DNA binding"/>
    <property type="evidence" value="ECO:0007669"/>
    <property type="project" value="InterPro"/>
</dbReference>
<evidence type="ECO:0000256" key="13">
    <source>
        <dbReference type="SAM" id="Coils"/>
    </source>
</evidence>
<dbReference type="OrthoDB" id="1747274at2759"/>
<dbReference type="Pfam" id="PF11799">
    <property type="entry name" value="IMS_C"/>
    <property type="match status" value="1"/>
</dbReference>
<dbReference type="SUPFAM" id="SSF56672">
    <property type="entry name" value="DNA/RNA polymerases"/>
    <property type="match status" value="1"/>
</dbReference>
<dbReference type="InterPro" id="IPR024728">
    <property type="entry name" value="PolY_HhH_motif"/>
</dbReference>
<keyword evidence="8" id="KW-0227">DNA damage</keyword>
<feature type="coiled-coil region" evidence="13">
    <location>
        <begin position="49"/>
        <end position="99"/>
    </location>
</feature>
<dbReference type="EMBL" id="ML178821">
    <property type="protein sequence ID" value="TFL03154.1"/>
    <property type="molecule type" value="Genomic_DNA"/>
</dbReference>
<dbReference type="GO" id="GO:0006260">
    <property type="term" value="P:DNA replication"/>
    <property type="evidence" value="ECO:0007669"/>
    <property type="project" value="UniProtKB-KW"/>
</dbReference>
<reference evidence="16 17" key="1">
    <citation type="journal article" date="2019" name="Nat. Ecol. Evol.">
        <title>Megaphylogeny resolves global patterns of mushroom evolution.</title>
        <authorList>
            <person name="Varga T."/>
            <person name="Krizsan K."/>
            <person name="Foldi C."/>
            <person name="Dima B."/>
            <person name="Sanchez-Garcia M."/>
            <person name="Sanchez-Ramirez S."/>
            <person name="Szollosi G.J."/>
            <person name="Szarkandi J.G."/>
            <person name="Papp V."/>
            <person name="Albert L."/>
            <person name="Andreopoulos W."/>
            <person name="Angelini C."/>
            <person name="Antonin V."/>
            <person name="Barry K.W."/>
            <person name="Bougher N.L."/>
            <person name="Buchanan P."/>
            <person name="Buyck B."/>
            <person name="Bense V."/>
            <person name="Catcheside P."/>
            <person name="Chovatia M."/>
            <person name="Cooper J."/>
            <person name="Damon W."/>
            <person name="Desjardin D."/>
            <person name="Finy P."/>
            <person name="Geml J."/>
            <person name="Haridas S."/>
            <person name="Hughes K."/>
            <person name="Justo A."/>
            <person name="Karasinski D."/>
            <person name="Kautmanova I."/>
            <person name="Kiss B."/>
            <person name="Kocsube S."/>
            <person name="Kotiranta H."/>
            <person name="LaButti K.M."/>
            <person name="Lechner B.E."/>
            <person name="Liimatainen K."/>
            <person name="Lipzen A."/>
            <person name="Lukacs Z."/>
            <person name="Mihaltcheva S."/>
            <person name="Morgado L.N."/>
            <person name="Niskanen T."/>
            <person name="Noordeloos M.E."/>
            <person name="Ohm R.A."/>
            <person name="Ortiz-Santana B."/>
            <person name="Ovrebo C."/>
            <person name="Racz N."/>
            <person name="Riley R."/>
            <person name="Savchenko A."/>
            <person name="Shiryaev A."/>
            <person name="Soop K."/>
            <person name="Spirin V."/>
            <person name="Szebenyi C."/>
            <person name="Tomsovsky M."/>
            <person name="Tulloss R.E."/>
            <person name="Uehling J."/>
            <person name="Grigoriev I.V."/>
            <person name="Vagvolgyi C."/>
            <person name="Papp T."/>
            <person name="Martin F.M."/>
            <person name="Miettinen O."/>
            <person name="Hibbett D.S."/>
            <person name="Nagy L.G."/>
        </authorList>
    </citation>
    <scope>NUCLEOTIDE SEQUENCE [LARGE SCALE GENOMIC DNA]</scope>
    <source>
        <strain evidence="16 17">CBS 309.79</strain>
    </source>
</reference>
<evidence type="ECO:0000256" key="3">
    <source>
        <dbReference type="ARBA" id="ARBA00016178"/>
    </source>
</evidence>
<keyword evidence="4" id="KW-0808">Transferase</keyword>
<dbReference type="EC" id="2.7.7.7" evidence="2"/>
<proteinExistence type="inferred from homology"/>
<dbReference type="HAMAP" id="MF_01113">
    <property type="entry name" value="DNApol_IV"/>
    <property type="match status" value="1"/>
</dbReference>
<dbReference type="GO" id="GO:0042276">
    <property type="term" value="P:error-prone translesion synthesis"/>
    <property type="evidence" value="ECO:0007669"/>
    <property type="project" value="TreeGrafter"/>
</dbReference>
<keyword evidence="11" id="KW-0234">DNA repair</keyword>
<dbReference type="NCBIfam" id="NF002677">
    <property type="entry name" value="PRK02406.1"/>
    <property type="match status" value="1"/>
</dbReference>
<dbReference type="InterPro" id="IPR050116">
    <property type="entry name" value="DNA_polymerase-Y"/>
</dbReference>
<dbReference type="InterPro" id="IPR043128">
    <property type="entry name" value="Rev_trsase/Diguanyl_cyclase"/>
</dbReference>
<evidence type="ECO:0000256" key="4">
    <source>
        <dbReference type="ARBA" id="ARBA00022679"/>
    </source>
</evidence>
<dbReference type="Gene3D" id="3.40.1170.60">
    <property type="match status" value="1"/>
</dbReference>
<dbReference type="FunFam" id="3.30.1490.100:FF:000004">
    <property type="entry name" value="DNA polymerase IV"/>
    <property type="match status" value="1"/>
</dbReference>
<accession>A0A5C3QXP9</accession>
<dbReference type="Gene3D" id="3.30.1490.100">
    <property type="entry name" value="DNA polymerase, Y-family, little finger domain"/>
    <property type="match status" value="1"/>
</dbReference>
<evidence type="ECO:0000256" key="9">
    <source>
        <dbReference type="ARBA" id="ARBA00022842"/>
    </source>
</evidence>
<comment type="catalytic activity">
    <reaction evidence="12">
        <text>DNA(n) + a 2'-deoxyribonucleoside 5'-triphosphate = DNA(n+1) + diphosphate</text>
        <dbReference type="Rhea" id="RHEA:22508"/>
        <dbReference type="Rhea" id="RHEA-COMP:17339"/>
        <dbReference type="Rhea" id="RHEA-COMP:17340"/>
        <dbReference type="ChEBI" id="CHEBI:33019"/>
        <dbReference type="ChEBI" id="CHEBI:61560"/>
        <dbReference type="ChEBI" id="CHEBI:173112"/>
        <dbReference type="EC" id="2.7.7.7"/>
    </reaction>
</comment>
<evidence type="ECO:0000259" key="15">
    <source>
        <dbReference type="PROSITE" id="PS50173"/>
    </source>
</evidence>
<keyword evidence="7" id="KW-0479">Metal-binding</keyword>
<dbReference type="Pfam" id="PF11798">
    <property type="entry name" value="IMS_HHH"/>
    <property type="match status" value="1"/>
</dbReference>
<keyword evidence="10" id="KW-0239">DNA-directed DNA polymerase</keyword>
<dbReference type="InterPro" id="IPR017961">
    <property type="entry name" value="DNA_pol_Y-fam_little_finger"/>
</dbReference>
<comment type="similarity">
    <text evidence="1">Belongs to the DNA polymerase type-Y family.</text>
</comment>
<dbReference type="Gene3D" id="1.10.150.810">
    <property type="match status" value="2"/>
</dbReference>
<keyword evidence="13" id="KW-0175">Coiled coil</keyword>
<dbReference type="SUPFAM" id="SSF100879">
    <property type="entry name" value="Lesion bypass DNA polymerase (Y-family), little finger domain"/>
    <property type="match status" value="1"/>
</dbReference>
<dbReference type="GO" id="GO:0070987">
    <property type="term" value="P:error-free translesion synthesis"/>
    <property type="evidence" value="ECO:0007669"/>
    <property type="project" value="UniProtKB-ARBA"/>
</dbReference>
<dbReference type="PANTHER" id="PTHR11076:SF33">
    <property type="entry name" value="DNA POLYMERASE KAPPA"/>
    <property type="match status" value="1"/>
</dbReference>
<dbReference type="STRING" id="1884261.A0A5C3QXP9"/>
<evidence type="ECO:0000256" key="5">
    <source>
        <dbReference type="ARBA" id="ARBA00022695"/>
    </source>
</evidence>
<feature type="domain" description="UmuC" evidence="15">
    <location>
        <begin position="103"/>
        <end position="282"/>
    </location>
</feature>
<evidence type="ECO:0000313" key="17">
    <source>
        <dbReference type="Proteomes" id="UP000305067"/>
    </source>
</evidence>
<dbReference type="PANTHER" id="PTHR11076">
    <property type="entry name" value="DNA REPAIR POLYMERASE UMUC / TRANSFERASE FAMILY MEMBER"/>
    <property type="match status" value="1"/>
</dbReference>
<dbReference type="GO" id="GO:0005634">
    <property type="term" value="C:nucleus"/>
    <property type="evidence" value="ECO:0007669"/>
    <property type="project" value="TreeGrafter"/>
</dbReference>
<keyword evidence="17" id="KW-1185">Reference proteome</keyword>
<feature type="non-terminal residue" evidence="16">
    <location>
        <position position="588"/>
    </location>
</feature>
<evidence type="ECO:0000256" key="2">
    <source>
        <dbReference type="ARBA" id="ARBA00012417"/>
    </source>
</evidence>
<evidence type="ECO:0000256" key="8">
    <source>
        <dbReference type="ARBA" id="ARBA00022763"/>
    </source>
</evidence>
<organism evidence="16 17">
    <name type="scientific">Pterulicium gracile</name>
    <dbReference type="NCBI Taxonomy" id="1884261"/>
    <lineage>
        <taxon>Eukaryota</taxon>
        <taxon>Fungi</taxon>
        <taxon>Dikarya</taxon>
        <taxon>Basidiomycota</taxon>
        <taxon>Agaricomycotina</taxon>
        <taxon>Agaricomycetes</taxon>
        <taxon>Agaricomycetidae</taxon>
        <taxon>Agaricales</taxon>
        <taxon>Pleurotineae</taxon>
        <taxon>Pterulaceae</taxon>
        <taxon>Pterulicium</taxon>
    </lineage>
</organism>
<evidence type="ECO:0000313" key="16">
    <source>
        <dbReference type="EMBL" id="TFL03154.1"/>
    </source>
</evidence>
<name>A0A5C3QXP9_9AGAR</name>
<dbReference type="GO" id="GO:0003887">
    <property type="term" value="F:DNA-directed DNA polymerase activity"/>
    <property type="evidence" value="ECO:0007669"/>
    <property type="project" value="UniProtKB-KW"/>
</dbReference>
<dbReference type="FunFam" id="1.10.150.810:FF:000001">
    <property type="entry name" value="DNA polymerase kappa"/>
    <property type="match status" value="1"/>
</dbReference>
<dbReference type="InterPro" id="IPR022880">
    <property type="entry name" value="DNApol_IV"/>
</dbReference>
<feature type="region of interest" description="Disordered" evidence="14">
    <location>
        <begin position="469"/>
        <end position="542"/>
    </location>
</feature>
<evidence type="ECO:0000256" key="14">
    <source>
        <dbReference type="SAM" id="MobiDB-lite"/>
    </source>
</evidence>
<keyword evidence="6" id="KW-0235">DNA replication</keyword>
<dbReference type="InterPro" id="IPR036775">
    <property type="entry name" value="DNA_pol_Y-fam_lit_finger_sf"/>
</dbReference>
<feature type="compositionally biased region" description="Polar residues" evidence="14">
    <location>
        <begin position="479"/>
        <end position="501"/>
    </location>
</feature>
<dbReference type="AlphaFoldDB" id="A0A5C3QXP9"/>
<dbReference type="GO" id="GO:0046872">
    <property type="term" value="F:metal ion binding"/>
    <property type="evidence" value="ECO:0007669"/>
    <property type="project" value="UniProtKB-KW"/>
</dbReference>
<dbReference type="GO" id="GO:0006281">
    <property type="term" value="P:DNA repair"/>
    <property type="evidence" value="ECO:0007669"/>
    <property type="project" value="UniProtKB-KW"/>
</dbReference>
<dbReference type="InterPro" id="IPR043502">
    <property type="entry name" value="DNA/RNA_pol_sf"/>
</dbReference>
<gene>
    <name evidence="16" type="ORF">BDV98DRAFT_527709</name>
</gene>
<evidence type="ECO:0000256" key="1">
    <source>
        <dbReference type="ARBA" id="ARBA00010945"/>
    </source>
</evidence>
<dbReference type="Pfam" id="PF00817">
    <property type="entry name" value="IMS"/>
    <property type="match status" value="1"/>
</dbReference>
<keyword evidence="9" id="KW-0460">Magnesium</keyword>
<dbReference type="PROSITE" id="PS50173">
    <property type="entry name" value="UMUC"/>
    <property type="match status" value="1"/>
</dbReference>
<dbReference type="FunFam" id="3.30.70.270:FF:000014">
    <property type="entry name" value="DNA polymerase kappa subunit"/>
    <property type="match status" value="1"/>
</dbReference>
<evidence type="ECO:0000256" key="7">
    <source>
        <dbReference type="ARBA" id="ARBA00022723"/>
    </source>
</evidence>
<evidence type="ECO:0000256" key="11">
    <source>
        <dbReference type="ARBA" id="ARBA00023204"/>
    </source>
</evidence>
<dbReference type="FunFam" id="3.40.1170.60:FF:000012">
    <property type="entry name" value="Putative DNA-directed polymerase kappa"/>
    <property type="match status" value="1"/>
</dbReference>
<dbReference type="InterPro" id="IPR001126">
    <property type="entry name" value="UmuC"/>
</dbReference>
<evidence type="ECO:0000256" key="6">
    <source>
        <dbReference type="ARBA" id="ARBA00022705"/>
    </source>
</evidence>
<protein>
    <recommendedName>
        <fullName evidence="3">DNA polymerase kappa</fullName>
        <ecNumber evidence="2">2.7.7.7</ecNumber>
    </recommendedName>
</protein>
<dbReference type="FunFam" id="1.10.150.810:FF:000003">
    <property type="entry name" value="DNA polymerase kappa subunit"/>
    <property type="match status" value="1"/>
</dbReference>
<dbReference type="CDD" id="cd03586">
    <property type="entry name" value="PolY_Pol_IV_kappa"/>
    <property type="match status" value="1"/>
</dbReference>